<keyword evidence="2" id="KW-1185">Reference proteome</keyword>
<dbReference type="RefSeq" id="WP_370563435.1">
    <property type="nucleotide sequence ID" value="NZ_JBFWIB010000004.1"/>
</dbReference>
<sequence>MPYLDPQLLQRMNTGAYSRNGADIPDESMRVVPCWAWALAGAQVGAEDPFSAAKLYSDAFVFDTERQPIGTNSGYLDQITAIWPDTGLPVSALEGRFADARAGDAPAQLACRMALMKIAAITNGLTVLGEGANYAYAIQMRSTSWYGWDHWAVSVRMPSGSANPVNYVQTVPDILVRYRCNEVWDHPMPLTAIGVDGLLQAHVDVLEQIP</sequence>
<reference evidence="1 2" key="1">
    <citation type="submission" date="2024-07" db="EMBL/GenBank/DDBJ databases">
        <title>Luteimonas salilacus sp. nov., isolated from the shore soil of Salt Lake in Tibet of China.</title>
        <authorList>
            <person name="Zhang X."/>
            <person name="Li A."/>
        </authorList>
    </citation>
    <scope>NUCLEOTIDE SEQUENCE [LARGE SCALE GENOMIC DNA]</scope>
    <source>
        <strain evidence="1 2">B3-2-R+30</strain>
    </source>
</reference>
<evidence type="ECO:0000313" key="2">
    <source>
        <dbReference type="Proteomes" id="UP001566331"/>
    </source>
</evidence>
<organism evidence="1 2">
    <name type="scientific">Luteimonas salinilitoris</name>
    <dbReference type="NCBI Taxonomy" id="3237697"/>
    <lineage>
        <taxon>Bacteria</taxon>
        <taxon>Pseudomonadati</taxon>
        <taxon>Pseudomonadota</taxon>
        <taxon>Gammaproteobacteria</taxon>
        <taxon>Lysobacterales</taxon>
        <taxon>Lysobacteraceae</taxon>
        <taxon>Luteimonas</taxon>
    </lineage>
</organism>
<dbReference type="EMBL" id="JBFWIC010000031">
    <property type="protein sequence ID" value="MEZ0476274.1"/>
    <property type="molecule type" value="Genomic_DNA"/>
</dbReference>
<proteinExistence type="predicted"/>
<dbReference type="Proteomes" id="UP001566331">
    <property type="component" value="Unassembled WGS sequence"/>
</dbReference>
<comment type="caution">
    <text evidence="1">The sequence shown here is derived from an EMBL/GenBank/DDBJ whole genome shotgun (WGS) entry which is preliminary data.</text>
</comment>
<protein>
    <submittedName>
        <fullName evidence="1">Uncharacterized protein</fullName>
    </submittedName>
</protein>
<gene>
    <name evidence="1" type="ORF">AB6713_16885</name>
</gene>
<evidence type="ECO:0000313" key="1">
    <source>
        <dbReference type="EMBL" id="MEZ0476274.1"/>
    </source>
</evidence>
<accession>A0ABV4HU40</accession>
<name>A0ABV4HU40_9GAMM</name>